<comment type="caution">
    <text evidence="2">The sequence shown here is derived from an EMBL/GenBank/DDBJ whole genome shotgun (WGS) entry which is preliminary data.</text>
</comment>
<dbReference type="EMBL" id="JBHLWN010000001">
    <property type="protein sequence ID" value="MFC0210862.1"/>
    <property type="molecule type" value="Genomic_DNA"/>
</dbReference>
<keyword evidence="1" id="KW-0732">Signal</keyword>
<evidence type="ECO:0000256" key="1">
    <source>
        <dbReference type="SAM" id="SignalP"/>
    </source>
</evidence>
<feature type="chain" id="PRO_5047459491" description="Lipoprotein" evidence="1">
    <location>
        <begin position="23"/>
        <end position="247"/>
    </location>
</feature>
<protein>
    <recommendedName>
        <fullName evidence="4">Lipoprotein</fullName>
    </recommendedName>
</protein>
<dbReference type="RefSeq" id="WP_377467383.1">
    <property type="nucleotide sequence ID" value="NZ_JBHLWN010000001.1"/>
</dbReference>
<name>A0ABV6DDY9_9BACL</name>
<dbReference type="PROSITE" id="PS51257">
    <property type="entry name" value="PROKAR_LIPOPROTEIN"/>
    <property type="match status" value="1"/>
</dbReference>
<keyword evidence="3" id="KW-1185">Reference proteome</keyword>
<organism evidence="2 3">
    <name type="scientific">Paenibacillus chartarius</name>
    <dbReference type="NCBI Taxonomy" id="747481"/>
    <lineage>
        <taxon>Bacteria</taxon>
        <taxon>Bacillati</taxon>
        <taxon>Bacillota</taxon>
        <taxon>Bacilli</taxon>
        <taxon>Bacillales</taxon>
        <taxon>Paenibacillaceae</taxon>
        <taxon>Paenibacillus</taxon>
    </lineage>
</organism>
<accession>A0ABV6DDY9</accession>
<evidence type="ECO:0000313" key="2">
    <source>
        <dbReference type="EMBL" id="MFC0210862.1"/>
    </source>
</evidence>
<proteinExistence type="predicted"/>
<evidence type="ECO:0008006" key="4">
    <source>
        <dbReference type="Google" id="ProtNLM"/>
    </source>
</evidence>
<sequence length="247" mass="26190">MTRRIIGAAFAALFLVALTACSFGPSRPPVTNQPSSPAAAKDQSNGKSVLFVGQEGGGDGIVIKRLKEKHGMNVTVLSDKEVTTEKANGFTLIYVSESVNSGRIKDKFIGLPIPAIYAEPQVSADIGMSGPDGYGKLEKDNAAKTIQIKDAKHPIAAGLEGTVDVYKDNGNMGWVTPEEGVAVIATVPDDEQKAVIAALDKGAKNTRGQSLAAREVFLYMMFGEEINQTESGWKLFDAAVNWATGTK</sequence>
<reference evidence="2 3" key="1">
    <citation type="submission" date="2024-09" db="EMBL/GenBank/DDBJ databases">
        <authorList>
            <person name="Sun Q."/>
            <person name="Mori K."/>
        </authorList>
    </citation>
    <scope>NUCLEOTIDE SEQUENCE [LARGE SCALE GENOMIC DNA]</scope>
    <source>
        <strain evidence="2 3">CCM 7759</strain>
    </source>
</reference>
<evidence type="ECO:0000313" key="3">
    <source>
        <dbReference type="Proteomes" id="UP001589776"/>
    </source>
</evidence>
<gene>
    <name evidence="2" type="ORF">ACFFK0_00105</name>
</gene>
<dbReference type="Proteomes" id="UP001589776">
    <property type="component" value="Unassembled WGS sequence"/>
</dbReference>
<feature type="signal peptide" evidence="1">
    <location>
        <begin position="1"/>
        <end position="22"/>
    </location>
</feature>